<evidence type="ECO:0000313" key="2">
    <source>
        <dbReference type="Proteomes" id="UP000317421"/>
    </source>
</evidence>
<comment type="caution">
    <text evidence="1">The sequence shown here is derived from an EMBL/GenBank/DDBJ whole genome shotgun (WGS) entry which is preliminary data.</text>
</comment>
<dbReference type="EMBL" id="SJPR01000001">
    <property type="protein sequence ID" value="TWT99355.1"/>
    <property type="molecule type" value="Genomic_DNA"/>
</dbReference>
<evidence type="ECO:0000313" key="1">
    <source>
        <dbReference type="EMBL" id="TWT99355.1"/>
    </source>
</evidence>
<keyword evidence="2" id="KW-1185">Reference proteome</keyword>
<dbReference type="AlphaFoldDB" id="A0A5C6AJK2"/>
<evidence type="ECO:0008006" key="3">
    <source>
        <dbReference type="Google" id="ProtNLM"/>
    </source>
</evidence>
<sequence>MPTVQDASLSESVQALVSRLKANSDPFAKLSMEGARISLFVGIFSNRLCDDEFPATLLAELGQLGIALRLDYYGNESVTPS</sequence>
<reference evidence="1 2" key="1">
    <citation type="submission" date="2019-02" db="EMBL/GenBank/DDBJ databases">
        <title>Deep-cultivation of Planctomycetes and their phenomic and genomic characterization uncovers novel biology.</title>
        <authorList>
            <person name="Wiegand S."/>
            <person name="Jogler M."/>
            <person name="Boedeker C."/>
            <person name="Pinto D."/>
            <person name="Vollmers J."/>
            <person name="Rivas-Marin E."/>
            <person name="Kohn T."/>
            <person name="Peeters S.H."/>
            <person name="Heuer A."/>
            <person name="Rast P."/>
            <person name="Oberbeckmann S."/>
            <person name="Bunk B."/>
            <person name="Jeske O."/>
            <person name="Meyerdierks A."/>
            <person name="Storesund J.E."/>
            <person name="Kallscheuer N."/>
            <person name="Luecker S."/>
            <person name="Lage O.M."/>
            <person name="Pohl T."/>
            <person name="Merkel B.J."/>
            <person name="Hornburger P."/>
            <person name="Mueller R.-W."/>
            <person name="Bruemmer F."/>
            <person name="Labrenz M."/>
            <person name="Spormann A.M."/>
            <person name="Op Den Camp H."/>
            <person name="Overmann J."/>
            <person name="Amann R."/>
            <person name="Jetten M.S.M."/>
            <person name="Mascher T."/>
            <person name="Medema M.H."/>
            <person name="Devos D.P."/>
            <person name="Kaster A.-K."/>
            <person name="Ovreas L."/>
            <person name="Rohde M."/>
            <person name="Galperin M.Y."/>
            <person name="Jogler C."/>
        </authorList>
    </citation>
    <scope>NUCLEOTIDE SEQUENCE [LARGE SCALE GENOMIC DNA]</scope>
    <source>
        <strain evidence="1 2">Pla108</strain>
    </source>
</reference>
<name>A0A5C6AJK2_9BACT</name>
<accession>A0A5C6AJK2</accession>
<proteinExistence type="predicted"/>
<organism evidence="1 2">
    <name type="scientific">Botrimarina colliarenosi</name>
    <dbReference type="NCBI Taxonomy" id="2528001"/>
    <lineage>
        <taxon>Bacteria</taxon>
        <taxon>Pseudomonadati</taxon>
        <taxon>Planctomycetota</taxon>
        <taxon>Planctomycetia</taxon>
        <taxon>Pirellulales</taxon>
        <taxon>Lacipirellulaceae</taxon>
        <taxon>Botrimarina</taxon>
    </lineage>
</organism>
<gene>
    <name evidence="1" type="ORF">Pla108_02920</name>
</gene>
<protein>
    <recommendedName>
        <fullName evidence="3">DUF4279 domain-containing protein</fullName>
    </recommendedName>
</protein>
<dbReference type="Proteomes" id="UP000317421">
    <property type="component" value="Unassembled WGS sequence"/>
</dbReference>